<feature type="compositionally biased region" description="Low complexity" evidence="6">
    <location>
        <begin position="121"/>
        <end position="151"/>
    </location>
</feature>
<feature type="non-terminal residue" evidence="8">
    <location>
        <position position="1"/>
    </location>
</feature>
<dbReference type="FunFam" id="3.30.160.60:FF:000007">
    <property type="entry name" value="Basic krueppel-like factor 3"/>
    <property type="match status" value="1"/>
</dbReference>
<organism evidence="8 9">
    <name type="scientific">Dissophora globulifera</name>
    <dbReference type="NCBI Taxonomy" id="979702"/>
    <lineage>
        <taxon>Eukaryota</taxon>
        <taxon>Fungi</taxon>
        <taxon>Fungi incertae sedis</taxon>
        <taxon>Mucoromycota</taxon>
        <taxon>Mortierellomycotina</taxon>
        <taxon>Mortierellomycetes</taxon>
        <taxon>Mortierellales</taxon>
        <taxon>Mortierellaceae</taxon>
        <taxon>Dissophora</taxon>
    </lineage>
</organism>
<keyword evidence="4" id="KW-0862">Zinc</keyword>
<feature type="region of interest" description="Disordered" evidence="6">
    <location>
        <begin position="174"/>
        <end position="194"/>
    </location>
</feature>
<feature type="compositionally biased region" description="Polar residues" evidence="6">
    <location>
        <begin position="12"/>
        <end position="26"/>
    </location>
</feature>
<dbReference type="PROSITE" id="PS50157">
    <property type="entry name" value="ZINC_FINGER_C2H2_2"/>
    <property type="match status" value="3"/>
</dbReference>
<feature type="compositionally biased region" description="Low complexity" evidence="6">
    <location>
        <begin position="1"/>
        <end position="11"/>
    </location>
</feature>
<keyword evidence="9" id="KW-1185">Reference proteome</keyword>
<evidence type="ECO:0000313" key="8">
    <source>
        <dbReference type="EMBL" id="KAG0329323.1"/>
    </source>
</evidence>
<feature type="region of interest" description="Disordered" evidence="6">
    <location>
        <begin position="1"/>
        <end position="63"/>
    </location>
</feature>
<dbReference type="SMART" id="SM00355">
    <property type="entry name" value="ZnF_C2H2"/>
    <property type="match status" value="3"/>
</dbReference>
<dbReference type="PROSITE" id="PS00028">
    <property type="entry name" value="ZINC_FINGER_C2H2_1"/>
    <property type="match status" value="3"/>
</dbReference>
<evidence type="ECO:0000313" key="9">
    <source>
        <dbReference type="Proteomes" id="UP000738325"/>
    </source>
</evidence>
<feature type="domain" description="C2H2-type" evidence="7">
    <location>
        <begin position="625"/>
        <end position="655"/>
    </location>
</feature>
<dbReference type="InterPro" id="IPR036236">
    <property type="entry name" value="Znf_C2H2_sf"/>
</dbReference>
<reference evidence="8" key="1">
    <citation type="journal article" date="2020" name="Fungal Divers.">
        <title>Resolving the Mortierellaceae phylogeny through synthesis of multi-gene phylogenetics and phylogenomics.</title>
        <authorList>
            <person name="Vandepol N."/>
            <person name="Liber J."/>
            <person name="Desiro A."/>
            <person name="Na H."/>
            <person name="Kennedy M."/>
            <person name="Barry K."/>
            <person name="Grigoriev I.V."/>
            <person name="Miller A.N."/>
            <person name="O'Donnell K."/>
            <person name="Stajich J.E."/>
            <person name="Bonito G."/>
        </authorList>
    </citation>
    <scope>NUCLEOTIDE SEQUENCE</scope>
    <source>
        <strain evidence="8">REB-010B</strain>
    </source>
</reference>
<dbReference type="SUPFAM" id="SSF57667">
    <property type="entry name" value="beta-beta-alpha zinc fingers"/>
    <property type="match status" value="2"/>
</dbReference>
<accession>A0A9P6V080</accession>
<feature type="compositionally biased region" description="Low complexity" evidence="6">
    <location>
        <begin position="312"/>
        <end position="339"/>
    </location>
</feature>
<feature type="compositionally biased region" description="Low complexity" evidence="6">
    <location>
        <begin position="441"/>
        <end position="454"/>
    </location>
</feature>
<keyword evidence="3 5" id="KW-0863">Zinc-finger</keyword>
<evidence type="ECO:0000256" key="3">
    <source>
        <dbReference type="ARBA" id="ARBA00022771"/>
    </source>
</evidence>
<evidence type="ECO:0000256" key="5">
    <source>
        <dbReference type="PROSITE-ProRule" id="PRU00042"/>
    </source>
</evidence>
<feature type="compositionally biased region" description="Polar residues" evidence="6">
    <location>
        <begin position="53"/>
        <end position="63"/>
    </location>
</feature>
<feature type="compositionally biased region" description="Acidic residues" evidence="6">
    <location>
        <begin position="401"/>
        <end position="425"/>
    </location>
</feature>
<sequence length="681" mass="74897">TSSSASSTSSADTLVSQQQQHSTNPNKRPHRAMDRTQQQQHQQQHPQRQHQQTESVSSSSTAVDFTNMPFGGVPSMPLIMAEALAREGFTEYAEVLAFKQDQRQLEQVTVQSALEHQQYASSSSSYSPQEHQNQRRQQQQHQQLQQQQQQQTLQDDSYLFNFVVQEHNMIMAQHGYNNTNNGSSSSSSTAPYPAAMQGASDAAVDLQDPNNPYSFMGDMPLLEVMQYNSLLLDNNYIDDLPTSIIQGGCGADGPGMDPTSWCDSPQAFGFGGNYIGDQFSQQINIQQLPQQSQLQQQQQQSFQQGGGYFDPSASSSSSSAGSSSSSSSSSSSASSSSSGPGYGFGLPIWSAMQSGLLYPQGDFLLERKREGAAGLGHDLLQVPNGAVFAPPGARVQPPLEPAEEDDSDDDDDDDAEEYGEMEDDSPPGMIMDHQSHHHHQQQQQQQHYQQQQQQLPYGAAFPGGYLPGDESHVPPLSMPGSRSSHRLSGTKHDREEEHNTMGMNNGLMKRSKSDAATSSVAAAAAAAAAARRASAASSHSHSRNSSMSSIHSHSPKMESPSSSFSGSPSSSYQNSNSHQQKAPRPPMETIEKRMHPCTFEGCTKSFTRAFNLRSHLNTHNGERPHRCPEPGCEWDFVRRHDLDRHVKSKHMANKPYACRQCTSRFGRSDALQRHRRLENHI</sequence>
<feature type="compositionally biased region" description="Low complexity" evidence="6">
    <location>
        <begin position="534"/>
        <end position="577"/>
    </location>
</feature>
<dbReference type="GO" id="GO:0000981">
    <property type="term" value="F:DNA-binding transcription factor activity, RNA polymerase II-specific"/>
    <property type="evidence" value="ECO:0007669"/>
    <property type="project" value="TreeGrafter"/>
</dbReference>
<dbReference type="InterPro" id="IPR013087">
    <property type="entry name" value="Znf_C2H2_type"/>
</dbReference>
<keyword evidence="1" id="KW-0479">Metal-binding</keyword>
<dbReference type="EMBL" id="JAAAIP010000018">
    <property type="protein sequence ID" value="KAG0329323.1"/>
    <property type="molecule type" value="Genomic_DNA"/>
</dbReference>
<feature type="region of interest" description="Disordered" evidence="6">
    <location>
        <begin position="384"/>
        <end position="514"/>
    </location>
</feature>
<feature type="domain" description="C2H2-type" evidence="7">
    <location>
        <begin position="595"/>
        <end position="624"/>
    </location>
</feature>
<gene>
    <name evidence="8" type="ORF">BGZ99_002604</name>
</gene>
<feature type="compositionally biased region" description="Basic and acidic residues" evidence="6">
    <location>
        <begin position="490"/>
        <end position="499"/>
    </location>
</feature>
<dbReference type="Gene3D" id="3.30.160.60">
    <property type="entry name" value="Classic Zinc Finger"/>
    <property type="match status" value="3"/>
</dbReference>
<dbReference type="PANTHER" id="PTHR19818">
    <property type="entry name" value="ZINC FINGER PROTEIN ZIC AND GLI"/>
    <property type="match status" value="1"/>
</dbReference>
<dbReference type="GO" id="GO:0045944">
    <property type="term" value="P:positive regulation of transcription by RNA polymerase II"/>
    <property type="evidence" value="ECO:0007669"/>
    <property type="project" value="UniProtKB-ARBA"/>
</dbReference>
<evidence type="ECO:0000256" key="1">
    <source>
        <dbReference type="ARBA" id="ARBA00022723"/>
    </source>
</evidence>
<feature type="region of interest" description="Disordered" evidence="6">
    <location>
        <begin position="116"/>
        <end position="151"/>
    </location>
</feature>
<evidence type="ECO:0000256" key="2">
    <source>
        <dbReference type="ARBA" id="ARBA00022737"/>
    </source>
</evidence>
<feature type="region of interest" description="Disordered" evidence="6">
    <location>
        <begin position="288"/>
        <end position="340"/>
    </location>
</feature>
<feature type="region of interest" description="Disordered" evidence="6">
    <location>
        <begin position="534"/>
        <end position="586"/>
    </location>
</feature>
<proteinExistence type="predicted"/>
<feature type="compositionally biased region" description="Low complexity" evidence="6">
    <location>
        <begin position="37"/>
        <end position="52"/>
    </location>
</feature>
<dbReference type="GO" id="GO:0008270">
    <property type="term" value="F:zinc ion binding"/>
    <property type="evidence" value="ECO:0007669"/>
    <property type="project" value="UniProtKB-KW"/>
</dbReference>
<feature type="domain" description="C2H2-type" evidence="7">
    <location>
        <begin position="656"/>
        <end position="681"/>
    </location>
</feature>
<dbReference type="AlphaFoldDB" id="A0A9P6V080"/>
<evidence type="ECO:0000256" key="6">
    <source>
        <dbReference type="SAM" id="MobiDB-lite"/>
    </source>
</evidence>
<dbReference type="Pfam" id="PF00096">
    <property type="entry name" value="zf-C2H2"/>
    <property type="match status" value="1"/>
</dbReference>
<dbReference type="GO" id="GO:0000978">
    <property type="term" value="F:RNA polymerase II cis-regulatory region sequence-specific DNA binding"/>
    <property type="evidence" value="ECO:0007669"/>
    <property type="project" value="TreeGrafter"/>
</dbReference>
<dbReference type="InterPro" id="IPR050329">
    <property type="entry name" value="GLI_C2H2-zinc-finger"/>
</dbReference>
<feature type="compositionally biased region" description="Low complexity" evidence="6">
    <location>
        <begin position="288"/>
        <end position="303"/>
    </location>
</feature>
<dbReference type="GO" id="GO:0005634">
    <property type="term" value="C:nucleus"/>
    <property type="evidence" value="ECO:0007669"/>
    <property type="project" value="UniProtKB-ARBA"/>
</dbReference>
<dbReference type="OrthoDB" id="4748970at2759"/>
<keyword evidence="2" id="KW-0677">Repeat</keyword>
<name>A0A9P6V080_9FUNG</name>
<evidence type="ECO:0000256" key="4">
    <source>
        <dbReference type="ARBA" id="ARBA00022833"/>
    </source>
</evidence>
<protein>
    <recommendedName>
        <fullName evidence="7">C2H2-type domain-containing protein</fullName>
    </recommendedName>
</protein>
<evidence type="ECO:0000259" key="7">
    <source>
        <dbReference type="PROSITE" id="PS50157"/>
    </source>
</evidence>
<comment type="caution">
    <text evidence="8">The sequence shown here is derived from an EMBL/GenBank/DDBJ whole genome shotgun (WGS) entry which is preliminary data.</text>
</comment>
<dbReference type="PANTHER" id="PTHR19818:SF144">
    <property type="entry name" value="METALLOTHIONEIN EXPRESSION ACTIVATOR-RELATED"/>
    <property type="match status" value="1"/>
</dbReference>
<dbReference type="Proteomes" id="UP000738325">
    <property type="component" value="Unassembled WGS sequence"/>
</dbReference>
<feature type="compositionally biased region" description="Low complexity" evidence="6">
    <location>
        <begin position="175"/>
        <end position="194"/>
    </location>
</feature>